<dbReference type="AlphaFoldDB" id="A0ABC9A1X9"/>
<evidence type="ECO:0000313" key="22">
    <source>
        <dbReference type="Proteomes" id="UP001497457"/>
    </source>
</evidence>
<dbReference type="SUPFAM" id="SSF49899">
    <property type="entry name" value="Concanavalin A-like lectins/glucanases"/>
    <property type="match status" value="1"/>
</dbReference>
<evidence type="ECO:0000256" key="15">
    <source>
        <dbReference type="ARBA" id="ARBA00023136"/>
    </source>
</evidence>
<dbReference type="PROSITE" id="PS00307">
    <property type="entry name" value="LECTIN_LEGUME_BETA"/>
    <property type="match status" value="1"/>
</dbReference>
<dbReference type="Gene3D" id="1.10.510.10">
    <property type="entry name" value="Transferase(Phosphotransferase) domain 1"/>
    <property type="match status" value="1"/>
</dbReference>
<dbReference type="InterPro" id="IPR013320">
    <property type="entry name" value="ConA-like_dom_sf"/>
</dbReference>
<evidence type="ECO:0000256" key="12">
    <source>
        <dbReference type="ARBA" id="ARBA00022777"/>
    </source>
</evidence>
<dbReference type="FunFam" id="1.10.510.10:FF:000342">
    <property type="entry name" value="L-type lectin-domain containing receptor kinase VIII.1"/>
    <property type="match status" value="1"/>
</dbReference>
<keyword evidence="15 18" id="KW-0472">Membrane</keyword>
<dbReference type="InterPro" id="IPR001220">
    <property type="entry name" value="Legume_lectin_dom"/>
</dbReference>
<evidence type="ECO:0000256" key="10">
    <source>
        <dbReference type="ARBA" id="ARBA00022734"/>
    </source>
</evidence>
<evidence type="ECO:0000256" key="11">
    <source>
        <dbReference type="ARBA" id="ARBA00022741"/>
    </source>
</evidence>
<evidence type="ECO:0000256" key="7">
    <source>
        <dbReference type="ARBA" id="ARBA00022679"/>
    </source>
</evidence>
<accession>A0ABC9A1X9</accession>
<feature type="domain" description="Protein kinase" evidence="20">
    <location>
        <begin position="389"/>
        <end position="660"/>
    </location>
</feature>
<dbReference type="InterPro" id="IPR019825">
    <property type="entry name" value="Lectin_legB_Mn/Ca_BS"/>
</dbReference>
<evidence type="ECO:0000256" key="5">
    <source>
        <dbReference type="ARBA" id="ARBA00022475"/>
    </source>
</evidence>
<feature type="transmembrane region" description="Helical" evidence="18">
    <location>
        <begin position="328"/>
        <end position="355"/>
    </location>
</feature>
<dbReference type="Gene3D" id="2.60.120.200">
    <property type="match status" value="1"/>
</dbReference>
<feature type="region of interest" description="Disordered" evidence="17">
    <location>
        <begin position="286"/>
        <end position="323"/>
    </location>
</feature>
<dbReference type="GO" id="GO:0005886">
    <property type="term" value="C:plasma membrane"/>
    <property type="evidence" value="ECO:0007669"/>
    <property type="project" value="UniProtKB-SubCell"/>
</dbReference>
<dbReference type="GO" id="GO:0004674">
    <property type="term" value="F:protein serine/threonine kinase activity"/>
    <property type="evidence" value="ECO:0007669"/>
    <property type="project" value="UniProtKB-KW"/>
</dbReference>
<dbReference type="Pfam" id="PF00069">
    <property type="entry name" value="Pkinase"/>
    <property type="match status" value="1"/>
</dbReference>
<protein>
    <recommendedName>
        <fullName evidence="4">non-specific serine/threonine protein kinase</fullName>
        <ecNumber evidence="4">2.7.11.1</ecNumber>
    </recommendedName>
</protein>
<keyword evidence="14 18" id="KW-1133">Transmembrane helix</keyword>
<dbReference type="GO" id="GO:0030246">
    <property type="term" value="F:carbohydrate binding"/>
    <property type="evidence" value="ECO:0007669"/>
    <property type="project" value="UniProtKB-KW"/>
</dbReference>
<evidence type="ECO:0000256" key="2">
    <source>
        <dbReference type="ARBA" id="ARBA00008536"/>
    </source>
</evidence>
<keyword evidence="6" id="KW-0723">Serine/threonine-protein kinase</keyword>
<keyword evidence="10" id="KW-0430">Lectin</keyword>
<evidence type="ECO:0000256" key="16">
    <source>
        <dbReference type="ARBA" id="ARBA00023180"/>
    </source>
</evidence>
<evidence type="ECO:0000256" key="8">
    <source>
        <dbReference type="ARBA" id="ARBA00022692"/>
    </source>
</evidence>
<feature type="chain" id="PRO_5044749841" description="non-specific serine/threonine protein kinase" evidence="19">
    <location>
        <begin position="27"/>
        <end position="696"/>
    </location>
</feature>
<dbReference type="CDD" id="cd06899">
    <property type="entry name" value="lectin_legume_LecRK_Arcelin_ConA"/>
    <property type="match status" value="1"/>
</dbReference>
<evidence type="ECO:0000256" key="1">
    <source>
        <dbReference type="ARBA" id="ARBA00004251"/>
    </source>
</evidence>
<dbReference type="PANTHER" id="PTHR27007">
    <property type="match status" value="1"/>
</dbReference>
<evidence type="ECO:0000256" key="19">
    <source>
        <dbReference type="SAM" id="SignalP"/>
    </source>
</evidence>
<evidence type="ECO:0000256" key="3">
    <source>
        <dbReference type="ARBA" id="ARBA00010217"/>
    </source>
</evidence>
<comment type="subcellular location">
    <subcellularLocation>
        <location evidence="1">Cell membrane</location>
        <topology evidence="1">Single-pass type I membrane protein</topology>
    </subcellularLocation>
</comment>
<evidence type="ECO:0000256" key="13">
    <source>
        <dbReference type="ARBA" id="ARBA00022840"/>
    </source>
</evidence>
<evidence type="ECO:0000313" key="21">
    <source>
        <dbReference type="EMBL" id="CAL4969473.1"/>
    </source>
</evidence>
<dbReference type="GO" id="GO:0005524">
    <property type="term" value="F:ATP binding"/>
    <property type="evidence" value="ECO:0007669"/>
    <property type="project" value="UniProtKB-KW"/>
</dbReference>
<name>A0ABC9A1X9_9POAL</name>
<comment type="similarity">
    <text evidence="2">In the N-terminal section; belongs to the leguminous lectin family.</text>
</comment>
<dbReference type="InterPro" id="IPR011009">
    <property type="entry name" value="Kinase-like_dom_sf"/>
</dbReference>
<dbReference type="Pfam" id="PF00139">
    <property type="entry name" value="Lectin_legB"/>
    <property type="match status" value="1"/>
</dbReference>
<evidence type="ECO:0000256" key="18">
    <source>
        <dbReference type="SAM" id="Phobius"/>
    </source>
</evidence>
<dbReference type="PROSITE" id="PS50011">
    <property type="entry name" value="PROTEIN_KINASE_DOM"/>
    <property type="match status" value="1"/>
</dbReference>
<evidence type="ECO:0000256" key="9">
    <source>
        <dbReference type="ARBA" id="ARBA00022729"/>
    </source>
</evidence>
<organism evidence="21 22">
    <name type="scientific">Urochloa decumbens</name>
    <dbReference type="NCBI Taxonomy" id="240449"/>
    <lineage>
        <taxon>Eukaryota</taxon>
        <taxon>Viridiplantae</taxon>
        <taxon>Streptophyta</taxon>
        <taxon>Embryophyta</taxon>
        <taxon>Tracheophyta</taxon>
        <taxon>Spermatophyta</taxon>
        <taxon>Magnoliopsida</taxon>
        <taxon>Liliopsida</taxon>
        <taxon>Poales</taxon>
        <taxon>Poaceae</taxon>
        <taxon>PACMAD clade</taxon>
        <taxon>Panicoideae</taxon>
        <taxon>Panicodae</taxon>
        <taxon>Paniceae</taxon>
        <taxon>Melinidinae</taxon>
        <taxon>Urochloa</taxon>
    </lineage>
</organism>
<dbReference type="FunFam" id="3.30.200.20:FF:000773">
    <property type="entry name" value="L-type lectin-domain containing receptor kinase S.6-like"/>
    <property type="match status" value="1"/>
</dbReference>
<dbReference type="SUPFAM" id="SSF56112">
    <property type="entry name" value="Protein kinase-like (PK-like)"/>
    <property type="match status" value="1"/>
</dbReference>
<feature type="compositionally biased region" description="Low complexity" evidence="17">
    <location>
        <begin position="299"/>
        <end position="315"/>
    </location>
</feature>
<proteinExistence type="inferred from homology"/>
<keyword evidence="7" id="KW-0808">Transferase</keyword>
<dbReference type="EC" id="2.7.11.1" evidence="4"/>
<sequence length="696" mass="74541">MPPPRPSVLSLLLLLLVAVLLPFAAAAAAAAAAKHRPASASSPTAALPASYHRVSWASNLTLLGSASLLPGAAAVALTTPTRDGVGAGRALFSEPVRLLVPSSAAPASFSTRFTFRITPAPTYGDGLAFLLTSSRTFLGASNGFLGLFPSSSSDEGEADLRGVTTVAVEFDTHRDVALRDPDGNHVALDAGSIFSVASANPGVDLRAGVPITAWVEYRAPRRRLSVWLSYSPFRRPAKPALCADADLSGLLRTFMYAGFSASNGNGAALHVVERWTFRTFGFANSSHASPPSEPPAPLNKPLLPHNKPMLLTGNHHNQHHHHHHHHNLLYKVLGGVLGGVVVLVFLIGGSVVWLSRPIRRPSEERMVPSEEKPCGTMSIEVVHAATKGFDSGNVIGVGGSGATVYEGVLQSGSRVAVKRFQAIWPCTKAFVSELAAMLNCPNHPNLVRLAGWCCSKDELVLVYEFMPNGNLDCALHTMGGATLPWEARFRAVLGIASALEYLHDGCDQRILHRDVKSSNVLLDGDFNARLGDFGLARLVSHGGLPHTTQPAGTLGYLAPEYVHSGVATERSDVYSFGVLALEVATGRKPAERGISVIDWVWVLWGRRRLVDAADQRLQGRFVAEEMRRVLLVGLSCVHPDCRKRPGMRRVVKMLDGTASLTLVPDKKPPVMLQTPVNQASSMNSVDTVNTAFYSCR</sequence>
<dbReference type="InterPro" id="IPR000719">
    <property type="entry name" value="Prot_kinase_dom"/>
</dbReference>
<evidence type="ECO:0000256" key="17">
    <source>
        <dbReference type="SAM" id="MobiDB-lite"/>
    </source>
</evidence>
<evidence type="ECO:0000256" key="14">
    <source>
        <dbReference type="ARBA" id="ARBA00022989"/>
    </source>
</evidence>
<dbReference type="SMART" id="SM00220">
    <property type="entry name" value="S_TKc"/>
    <property type="match status" value="1"/>
</dbReference>
<keyword evidence="12" id="KW-0418">Kinase</keyword>
<dbReference type="InterPro" id="IPR050528">
    <property type="entry name" value="L-type_Lectin-RKs"/>
</dbReference>
<evidence type="ECO:0000259" key="20">
    <source>
        <dbReference type="PROSITE" id="PS50011"/>
    </source>
</evidence>
<reference evidence="21 22" key="2">
    <citation type="submission" date="2024-10" db="EMBL/GenBank/DDBJ databases">
        <authorList>
            <person name="Ryan C."/>
        </authorList>
    </citation>
    <scope>NUCLEOTIDE SEQUENCE [LARGE SCALE GENOMIC DNA]</scope>
</reference>
<dbReference type="InterPro" id="IPR008271">
    <property type="entry name" value="Ser/Thr_kinase_AS"/>
</dbReference>
<dbReference type="Gene3D" id="3.30.200.20">
    <property type="entry name" value="Phosphorylase Kinase, domain 1"/>
    <property type="match status" value="1"/>
</dbReference>
<gene>
    <name evidence="21" type="ORF">URODEC1_LOCUS49645</name>
</gene>
<keyword evidence="22" id="KW-1185">Reference proteome</keyword>
<dbReference type="PROSITE" id="PS00108">
    <property type="entry name" value="PROTEIN_KINASE_ST"/>
    <property type="match status" value="1"/>
</dbReference>
<keyword evidence="11" id="KW-0547">Nucleotide-binding</keyword>
<feature type="signal peptide" evidence="19">
    <location>
        <begin position="1"/>
        <end position="26"/>
    </location>
</feature>
<keyword evidence="16" id="KW-0325">Glycoprotein</keyword>
<keyword evidence="5" id="KW-1003">Cell membrane</keyword>
<evidence type="ECO:0000256" key="6">
    <source>
        <dbReference type="ARBA" id="ARBA00022527"/>
    </source>
</evidence>
<dbReference type="EMBL" id="OZ075112">
    <property type="protein sequence ID" value="CAL4969473.1"/>
    <property type="molecule type" value="Genomic_DNA"/>
</dbReference>
<keyword evidence="13" id="KW-0067">ATP-binding</keyword>
<evidence type="ECO:0000256" key="4">
    <source>
        <dbReference type="ARBA" id="ARBA00012513"/>
    </source>
</evidence>
<keyword evidence="9 19" id="KW-0732">Signal</keyword>
<comment type="similarity">
    <text evidence="3">In the C-terminal section; belongs to the protein kinase superfamily. Ser/Thr protein kinase family.</text>
</comment>
<keyword evidence="8 18" id="KW-0812">Transmembrane</keyword>
<dbReference type="Proteomes" id="UP001497457">
    <property type="component" value="Chromosome 2b"/>
</dbReference>
<reference evidence="22" key="1">
    <citation type="submission" date="2024-06" db="EMBL/GenBank/DDBJ databases">
        <authorList>
            <person name="Ryan C."/>
        </authorList>
    </citation>
    <scope>NUCLEOTIDE SEQUENCE [LARGE SCALE GENOMIC DNA]</scope>
</reference>